<gene>
    <name evidence="7" type="ORF">Acr_28g0009670</name>
</gene>
<accession>A0A7J0HAY1</accession>
<dbReference type="InterPro" id="IPR045185">
    <property type="entry name" value="PUB22/23/24-like"/>
</dbReference>
<evidence type="ECO:0000256" key="2">
    <source>
        <dbReference type="ARBA" id="ARBA00004906"/>
    </source>
</evidence>
<dbReference type="InterPro" id="IPR058678">
    <property type="entry name" value="ARM_PUB"/>
</dbReference>
<keyword evidence="3 5" id="KW-0808">Transferase</keyword>
<comment type="caution">
    <text evidence="7">The sequence shown here is derived from an EMBL/GenBank/DDBJ whole genome shotgun (WGS) entry which is preliminary data.</text>
</comment>
<dbReference type="OrthoDB" id="10064100at2759"/>
<dbReference type="Gene3D" id="1.25.10.10">
    <property type="entry name" value="Leucine-rich Repeat Variant"/>
    <property type="match status" value="1"/>
</dbReference>
<dbReference type="PROSITE" id="PS51698">
    <property type="entry name" value="U_BOX"/>
    <property type="match status" value="1"/>
</dbReference>
<evidence type="ECO:0000259" key="6">
    <source>
        <dbReference type="PROSITE" id="PS51698"/>
    </source>
</evidence>
<dbReference type="Pfam" id="PF04564">
    <property type="entry name" value="U-box"/>
    <property type="match status" value="1"/>
</dbReference>
<reference evidence="7 8" key="1">
    <citation type="submission" date="2019-07" db="EMBL/GenBank/DDBJ databases">
        <title>De Novo Assembly of kiwifruit Actinidia rufa.</title>
        <authorList>
            <person name="Sugita-Konishi S."/>
            <person name="Sato K."/>
            <person name="Mori E."/>
            <person name="Abe Y."/>
            <person name="Kisaki G."/>
            <person name="Hamano K."/>
            <person name="Suezawa K."/>
            <person name="Otani M."/>
            <person name="Fukuda T."/>
            <person name="Manabe T."/>
            <person name="Gomi K."/>
            <person name="Tabuchi M."/>
            <person name="Akimitsu K."/>
            <person name="Kataoka I."/>
        </authorList>
    </citation>
    <scope>NUCLEOTIDE SEQUENCE [LARGE SCALE GENOMIC DNA]</scope>
    <source>
        <strain evidence="8">cv. Fuchu</strain>
    </source>
</reference>
<dbReference type="SUPFAM" id="SSF48371">
    <property type="entry name" value="ARM repeat"/>
    <property type="match status" value="1"/>
</dbReference>
<dbReference type="PANTHER" id="PTHR22849">
    <property type="entry name" value="WDSAM1 PROTEIN"/>
    <property type="match status" value="1"/>
</dbReference>
<dbReference type="EMBL" id="BJWL01000028">
    <property type="protein sequence ID" value="GFZ20262.1"/>
    <property type="molecule type" value="Genomic_DNA"/>
</dbReference>
<name>A0A7J0HAY1_9ERIC</name>
<dbReference type="Pfam" id="PF25598">
    <property type="entry name" value="ARM_PUB"/>
    <property type="match status" value="1"/>
</dbReference>
<comment type="pathway">
    <text evidence="2 5">Protein modification; protein ubiquitination.</text>
</comment>
<dbReference type="InterPro" id="IPR013083">
    <property type="entry name" value="Znf_RING/FYVE/PHD"/>
</dbReference>
<dbReference type="Proteomes" id="UP000585474">
    <property type="component" value="Unassembled WGS sequence"/>
</dbReference>
<evidence type="ECO:0000256" key="4">
    <source>
        <dbReference type="ARBA" id="ARBA00022786"/>
    </source>
</evidence>
<protein>
    <recommendedName>
        <fullName evidence="5 6">U-box domain-containing protein</fullName>
        <ecNumber evidence="5">2.3.2.27</ecNumber>
    </recommendedName>
    <alternativeName>
        <fullName evidence="5">RING-type E3 ubiquitin transferase PUB</fullName>
    </alternativeName>
</protein>
<comment type="function">
    <text evidence="5">Functions as an E3 ubiquitin ligase.</text>
</comment>
<evidence type="ECO:0000313" key="8">
    <source>
        <dbReference type="Proteomes" id="UP000585474"/>
    </source>
</evidence>
<sequence length="362" mass="40663">MQLMTDPVTVSTGITYDRDSIERWLFSCKNNTCPVTKQELSDVDLTPNHTLRRLIQTWCTLNASSGIERIPTPKPPLDTSQIRKLIKDAKNSPQMHQKCLQIIEVVLEDGVEFKRASDEALFILHHLDTSQTGLKKLINNDGEFLESLMHFLRFGNYQSRGQAIMLMKNLFEVADPSQLINIRPDLFNEVVQILSDKISEKASKATLKLLVEVCPWGRNRIKAVEAGLVSVLVELLIDTTERRACELILVVLEQLCGCAEGRAELASHGAGLAVVSKKILRVSHMATDRAVKVLSWVCRFSANSRVVQEMLQVGVVTKLCLVMQLNTSGKTKERTKEILKLHSRVWKNSPCIPPHLLSSYPS</sequence>
<dbReference type="UniPathway" id="UPA00143"/>
<dbReference type="EC" id="2.3.2.27" evidence="5"/>
<keyword evidence="4 5" id="KW-0833">Ubl conjugation pathway</keyword>
<evidence type="ECO:0000256" key="3">
    <source>
        <dbReference type="ARBA" id="ARBA00022679"/>
    </source>
</evidence>
<dbReference type="InterPro" id="IPR011989">
    <property type="entry name" value="ARM-like"/>
</dbReference>
<dbReference type="SMART" id="SM00504">
    <property type="entry name" value="Ubox"/>
    <property type="match status" value="1"/>
</dbReference>
<dbReference type="GO" id="GO:0061630">
    <property type="term" value="F:ubiquitin protein ligase activity"/>
    <property type="evidence" value="ECO:0007669"/>
    <property type="project" value="UniProtKB-UniRule"/>
</dbReference>
<dbReference type="GO" id="GO:0016567">
    <property type="term" value="P:protein ubiquitination"/>
    <property type="evidence" value="ECO:0007669"/>
    <property type="project" value="UniProtKB-UniRule"/>
</dbReference>
<dbReference type="InterPro" id="IPR045210">
    <property type="entry name" value="RING-Ubox_PUB"/>
</dbReference>
<keyword evidence="8" id="KW-1185">Reference proteome</keyword>
<comment type="catalytic activity">
    <reaction evidence="1 5">
        <text>S-ubiquitinyl-[E2 ubiquitin-conjugating enzyme]-L-cysteine + [acceptor protein]-L-lysine = [E2 ubiquitin-conjugating enzyme]-L-cysteine + N(6)-ubiquitinyl-[acceptor protein]-L-lysine.</text>
        <dbReference type="EC" id="2.3.2.27"/>
    </reaction>
</comment>
<evidence type="ECO:0000313" key="7">
    <source>
        <dbReference type="EMBL" id="GFZ20262.1"/>
    </source>
</evidence>
<dbReference type="SUPFAM" id="SSF57850">
    <property type="entry name" value="RING/U-box"/>
    <property type="match status" value="1"/>
</dbReference>
<feature type="domain" description="U-box" evidence="6">
    <location>
        <begin position="1"/>
        <end position="65"/>
    </location>
</feature>
<proteinExistence type="predicted"/>
<dbReference type="InterPro" id="IPR016024">
    <property type="entry name" value="ARM-type_fold"/>
</dbReference>
<evidence type="ECO:0000256" key="1">
    <source>
        <dbReference type="ARBA" id="ARBA00000900"/>
    </source>
</evidence>
<dbReference type="Gene3D" id="3.30.40.10">
    <property type="entry name" value="Zinc/RING finger domain, C3HC4 (zinc finger)"/>
    <property type="match status" value="1"/>
</dbReference>
<dbReference type="CDD" id="cd16664">
    <property type="entry name" value="RING-Ubox_PUB"/>
    <property type="match status" value="1"/>
</dbReference>
<evidence type="ECO:0000256" key="5">
    <source>
        <dbReference type="RuleBase" id="RU369093"/>
    </source>
</evidence>
<organism evidence="7 8">
    <name type="scientific">Actinidia rufa</name>
    <dbReference type="NCBI Taxonomy" id="165716"/>
    <lineage>
        <taxon>Eukaryota</taxon>
        <taxon>Viridiplantae</taxon>
        <taxon>Streptophyta</taxon>
        <taxon>Embryophyta</taxon>
        <taxon>Tracheophyta</taxon>
        <taxon>Spermatophyta</taxon>
        <taxon>Magnoliopsida</taxon>
        <taxon>eudicotyledons</taxon>
        <taxon>Gunneridae</taxon>
        <taxon>Pentapetalae</taxon>
        <taxon>asterids</taxon>
        <taxon>Ericales</taxon>
        <taxon>Actinidiaceae</taxon>
        <taxon>Actinidia</taxon>
    </lineage>
</organism>
<dbReference type="AlphaFoldDB" id="A0A7J0HAY1"/>
<dbReference type="InterPro" id="IPR003613">
    <property type="entry name" value="Ubox_domain"/>
</dbReference>
<dbReference type="PANTHER" id="PTHR22849:SF11">
    <property type="entry name" value="U-BOX DOMAIN-CONTAINING PROTEIN"/>
    <property type="match status" value="1"/>
</dbReference>